<feature type="transmembrane region" description="Helical" evidence="8">
    <location>
        <begin position="44"/>
        <end position="60"/>
    </location>
</feature>
<accession>A0A2T8FC25</accession>
<sequence length="439" mass="44549">MRLLEHWTHDPSRVHAALVSTTHAPSPAAAETGHLPGTPGYRRVLAAVFVAGMATFVLLYDTQALLPLLGEAFAVTPAQSTLTMSLTTAGLAGALLVAGPLSERVGRTRLIHLSLGSSVLVAVACAAAPTWEALLALRLLEGVALAGLPAVATAYLREELHRSAHARAAGLYIGGTALGGMAGRLVTAPVADVLGWRWAMAAAAAFALACAVVVWLLLPASRHFVARPMDLGHLFAMARAAGTDRALLALYALGACAVGALVAVFNALGFRLMSAPFGLSAGALSLVYLVYPLGTASSTLSGRLADRIGRRAIMPAGCVIALAGVGLSLTPSLPVIVLGVAVLAIGFFIAHGLASGWVVARAHAAGTSTGQAAALYLFAYYVGSSVFGNLGSAAWARSGWTGVSLLAGGLLVVACLLAASLRRIPPLLTTSGQPAAPTS</sequence>
<feature type="transmembrane region" description="Helical" evidence="8">
    <location>
        <begin position="198"/>
        <end position="218"/>
    </location>
</feature>
<dbReference type="AlphaFoldDB" id="A0A2T8FC25"/>
<evidence type="ECO:0000256" key="6">
    <source>
        <dbReference type="ARBA" id="ARBA00022989"/>
    </source>
</evidence>
<dbReference type="SUPFAM" id="SSF103473">
    <property type="entry name" value="MFS general substrate transporter"/>
    <property type="match status" value="1"/>
</dbReference>
<keyword evidence="5 8" id="KW-0812">Transmembrane</keyword>
<dbReference type="Pfam" id="PF07690">
    <property type="entry name" value="MFS_1"/>
    <property type="match status" value="1"/>
</dbReference>
<evidence type="ECO:0000256" key="8">
    <source>
        <dbReference type="SAM" id="Phobius"/>
    </source>
</evidence>
<feature type="transmembrane region" description="Helical" evidence="8">
    <location>
        <begin position="168"/>
        <end position="186"/>
    </location>
</feature>
<dbReference type="OrthoDB" id="63984at2"/>
<comment type="caution">
    <text evidence="10">The sequence shown here is derived from an EMBL/GenBank/DDBJ whole genome shotgun (WGS) entry which is preliminary data.</text>
</comment>
<dbReference type="PROSITE" id="PS00216">
    <property type="entry name" value="SUGAR_TRANSPORT_1"/>
    <property type="match status" value="1"/>
</dbReference>
<dbReference type="Proteomes" id="UP000246018">
    <property type="component" value="Unassembled WGS sequence"/>
</dbReference>
<gene>
    <name evidence="10" type="ORF">DDE18_08120</name>
</gene>
<feature type="transmembrane region" description="Helical" evidence="8">
    <location>
        <begin position="135"/>
        <end position="156"/>
    </location>
</feature>
<feature type="transmembrane region" description="Helical" evidence="8">
    <location>
        <begin position="110"/>
        <end position="129"/>
    </location>
</feature>
<evidence type="ECO:0000256" key="4">
    <source>
        <dbReference type="ARBA" id="ARBA00022475"/>
    </source>
</evidence>
<evidence type="ECO:0000256" key="7">
    <source>
        <dbReference type="ARBA" id="ARBA00023136"/>
    </source>
</evidence>
<feature type="transmembrane region" description="Helical" evidence="8">
    <location>
        <begin position="402"/>
        <end position="421"/>
    </location>
</feature>
<evidence type="ECO:0000313" key="11">
    <source>
        <dbReference type="Proteomes" id="UP000246018"/>
    </source>
</evidence>
<dbReference type="PANTHER" id="PTHR43271">
    <property type="entry name" value="BLL2771 PROTEIN"/>
    <property type="match status" value="1"/>
</dbReference>
<dbReference type="GO" id="GO:0022857">
    <property type="term" value="F:transmembrane transporter activity"/>
    <property type="evidence" value="ECO:0007669"/>
    <property type="project" value="InterPro"/>
</dbReference>
<organism evidence="10 11">
    <name type="scientific">Nocardioides gansuensis</name>
    <dbReference type="NCBI Taxonomy" id="2138300"/>
    <lineage>
        <taxon>Bacteria</taxon>
        <taxon>Bacillati</taxon>
        <taxon>Actinomycetota</taxon>
        <taxon>Actinomycetes</taxon>
        <taxon>Propionibacteriales</taxon>
        <taxon>Nocardioidaceae</taxon>
        <taxon>Nocardioides</taxon>
    </lineage>
</organism>
<reference evidence="10 11" key="1">
    <citation type="submission" date="2018-04" db="EMBL/GenBank/DDBJ databases">
        <title>Genome of Nocardioides gansuensis WSJ-1.</title>
        <authorList>
            <person name="Wu S."/>
            <person name="Wang G."/>
        </authorList>
    </citation>
    <scope>NUCLEOTIDE SEQUENCE [LARGE SCALE GENOMIC DNA]</scope>
    <source>
        <strain evidence="10 11">WSJ-1</strain>
    </source>
</reference>
<dbReference type="PROSITE" id="PS50850">
    <property type="entry name" value="MFS"/>
    <property type="match status" value="1"/>
</dbReference>
<dbReference type="PANTHER" id="PTHR43271:SF1">
    <property type="entry name" value="INNER MEMBRANE TRANSPORT PROTEIN YNFM"/>
    <property type="match status" value="1"/>
</dbReference>
<dbReference type="InterPro" id="IPR020846">
    <property type="entry name" value="MFS_dom"/>
</dbReference>
<feature type="transmembrane region" description="Helical" evidence="8">
    <location>
        <begin position="247"/>
        <end position="268"/>
    </location>
</feature>
<keyword evidence="11" id="KW-1185">Reference proteome</keyword>
<evidence type="ECO:0000256" key="1">
    <source>
        <dbReference type="ARBA" id="ARBA00004651"/>
    </source>
</evidence>
<protein>
    <submittedName>
        <fullName evidence="10">MFS transporter</fullName>
    </submittedName>
</protein>
<name>A0A2T8FC25_9ACTN</name>
<feature type="transmembrane region" description="Helical" evidence="8">
    <location>
        <begin position="274"/>
        <end position="291"/>
    </location>
</feature>
<dbReference type="InterPro" id="IPR011701">
    <property type="entry name" value="MFS"/>
</dbReference>
<evidence type="ECO:0000313" key="10">
    <source>
        <dbReference type="EMBL" id="PVG83255.1"/>
    </source>
</evidence>
<keyword evidence="4" id="KW-1003">Cell membrane</keyword>
<feature type="transmembrane region" description="Helical" evidence="8">
    <location>
        <begin position="372"/>
        <end position="396"/>
    </location>
</feature>
<evidence type="ECO:0000256" key="2">
    <source>
        <dbReference type="ARBA" id="ARBA00008335"/>
    </source>
</evidence>
<feature type="transmembrane region" description="Helical" evidence="8">
    <location>
        <begin position="312"/>
        <end position="329"/>
    </location>
</feature>
<dbReference type="EMBL" id="QDGZ01000003">
    <property type="protein sequence ID" value="PVG83255.1"/>
    <property type="molecule type" value="Genomic_DNA"/>
</dbReference>
<comment type="similarity">
    <text evidence="2">Belongs to the major facilitator superfamily.</text>
</comment>
<keyword evidence="6 8" id="KW-1133">Transmembrane helix</keyword>
<evidence type="ECO:0000256" key="3">
    <source>
        <dbReference type="ARBA" id="ARBA00022448"/>
    </source>
</evidence>
<proteinExistence type="inferred from homology"/>
<feature type="transmembrane region" description="Helical" evidence="8">
    <location>
        <begin position="335"/>
        <end position="360"/>
    </location>
</feature>
<dbReference type="InterPro" id="IPR036259">
    <property type="entry name" value="MFS_trans_sf"/>
</dbReference>
<keyword evidence="7 8" id="KW-0472">Membrane</keyword>
<dbReference type="CDD" id="cd17324">
    <property type="entry name" value="MFS_NepI_like"/>
    <property type="match status" value="1"/>
</dbReference>
<keyword evidence="3" id="KW-0813">Transport</keyword>
<dbReference type="Gene3D" id="1.20.1250.20">
    <property type="entry name" value="MFS general substrate transporter like domains"/>
    <property type="match status" value="1"/>
</dbReference>
<feature type="transmembrane region" description="Helical" evidence="8">
    <location>
        <begin position="80"/>
        <end position="98"/>
    </location>
</feature>
<feature type="domain" description="Major facilitator superfamily (MFS) profile" evidence="9">
    <location>
        <begin position="40"/>
        <end position="426"/>
    </location>
</feature>
<dbReference type="GO" id="GO:0005886">
    <property type="term" value="C:plasma membrane"/>
    <property type="evidence" value="ECO:0007669"/>
    <property type="project" value="UniProtKB-SubCell"/>
</dbReference>
<comment type="subcellular location">
    <subcellularLocation>
        <location evidence="1">Cell membrane</location>
        <topology evidence="1">Multi-pass membrane protein</topology>
    </subcellularLocation>
</comment>
<evidence type="ECO:0000259" key="9">
    <source>
        <dbReference type="PROSITE" id="PS50850"/>
    </source>
</evidence>
<evidence type="ECO:0000256" key="5">
    <source>
        <dbReference type="ARBA" id="ARBA00022692"/>
    </source>
</evidence>
<dbReference type="InterPro" id="IPR005829">
    <property type="entry name" value="Sugar_transporter_CS"/>
</dbReference>